<evidence type="ECO:0000313" key="3">
    <source>
        <dbReference type="Proteomes" id="UP001497480"/>
    </source>
</evidence>
<dbReference type="Proteomes" id="UP001497480">
    <property type="component" value="Unassembled WGS sequence"/>
</dbReference>
<proteinExistence type="predicted"/>
<gene>
    <name evidence="2" type="ORF">LLUT_LOCUS4298</name>
</gene>
<comment type="caution">
    <text evidence="2">The sequence shown here is derived from an EMBL/GenBank/DDBJ whole genome shotgun (WGS) entry which is preliminary data.</text>
</comment>
<protein>
    <recommendedName>
        <fullName evidence="4">Secreted protein</fullName>
    </recommendedName>
</protein>
<feature type="chain" id="PRO_5043774287" description="Secreted protein" evidence="1">
    <location>
        <begin position="19"/>
        <end position="108"/>
    </location>
</feature>
<reference evidence="2 3" key="1">
    <citation type="submission" date="2024-03" db="EMBL/GenBank/DDBJ databases">
        <authorList>
            <person name="Martinez-Hernandez J."/>
        </authorList>
    </citation>
    <scope>NUCLEOTIDE SEQUENCE [LARGE SCALE GENOMIC DNA]</scope>
</reference>
<keyword evidence="1" id="KW-0732">Signal</keyword>
<keyword evidence="3" id="KW-1185">Reference proteome</keyword>
<feature type="signal peptide" evidence="1">
    <location>
        <begin position="1"/>
        <end position="18"/>
    </location>
</feature>
<organism evidence="2 3">
    <name type="scientific">Lupinus luteus</name>
    <name type="common">European yellow lupine</name>
    <dbReference type="NCBI Taxonomy" id="3873"/>
    <lineage>
        <taxon>Eukaryota</taxon>
        <taxon>Viridiplantae</taxon>
        <taxon>Streptophyta</taxon>
        <taxon>Embryophyta</taxon>
        <taxon>Tracheophyta</taxon>
        <taxon>Spermatophyta</taxon>
        <taxon>Magnoliopsida</taxon>
        <taxon>eudicotyledons</taxon>
        <taxon>Gunneridae</taxon>
        <taxon>Pentapetalae</taxon>
        <taxon>rosids</taxon>
        <taxon>fabids</taxon>
        <taxon>Fabales</taxon>
        <taxon>Fabaceae</taxon>
        <taxon>Papilionoideae</taxon>
        <taxon>50 kb inversion clade</taxon>
        <taxon>genistoids sensu lato</taxon>
        <taxon>core genistoids</taxon>
        <taxon>Genisteae</taxon>
        <taxon>Lupinus</taxon>
    </lineage>
</organism>
<accession>A0AAV1W1Y9</accession>
<evidence type="ECO:0000256" key="1">
    <source>
        <dbReference type="SAM" id="SignalP"/>
    </source>
</evidence>
<name>A0AAV1W1Y9_LUPLU</name>
<evidence type="ECO:0008006" key="4">
    <source>
        <dbReference type="Google" id="ProtNLM"/>
    </source>
</evidence>
<evidence type="ECO:0000313" key="2">
    <source>
        <dbReference type="EMBL" id="CAL0303238.1"/>
    </source>
</evidence>
<dbReference type="EMBL" id="CAXHTB010000003">
    <property type="protein sequence ID" value="CAL0303238.1"/>
    <property type="molecule type" value="Genomic_DNA"/>
</dbReference>
<sequence>MIDGLITLLLSSSPLVVAFTVWHEGPLSTVINLISSIFCSRSLNSGHSSRVWSTVPCSSQLYGLSSSTSFSAIPCLHISWKITFMGVFISVASQMKSLLCISSTAFTP</sequence>
<dbReference type="AlphaFoldDB" id="A0AAV1W1Y9"/>